<dbReference type="AlphaFoldDB" id="A0A9N9S053"/>
<feature type="transmembrane region" description="Helical" evidence="14">
    <location>
        <begin position="59"/>
        <end position="81"/>
    </location>
</feature>
<keyword evidence="7" id="KW-0653">Protein transport</keyword>
<evidence type="ECO:0000256" key="6">
    <source>
        <dbReference type="ARBA" id="ARBA00022816"/>
    </source>
</evidence>
<dbReference type="PANTHER" id="PTHR13269:SF6">
    <property type="entry name" value="NUCLEOPORIN NDC1"/>
    <property type="match status" value="1"/>
</dbReference>
<evidence type="ECO:0000256" key="5">
    <source>
        <dbReference type="ARBA" id="ARBA00022692"/>
    </source>
</evidence>
<evidence type="ECO:0000256" key="12">
    <source>
        <dbReference type="ARBA" id="ARBA00023242"/>
    </source>
</evidence>
<keyword evidence="4" id="KW-0813">Transport</keyword>
<feature type="transmembrane region" description="Helical" evidence="14">
    <location>
        <begin position="236"/>
        <end position="257"/>
    </location>
</feature>
<evidence type="ECO:0000256" key="1">
    <source>
        <dbReference type="ARBA" id="ARBA00004232"/>
    </source>
</evidence>
<protein>
    <submittedName>
        <fullName evidence="15">Uncharacterized protein</fullName>
    </submittedName>
</protein>
<dbReference type="GO" id="GO:0031965">
    <property type="term" value="C:nuclear membrane"/>
    <property type="evidence" value="ECO:0007669"/>
    <property type="project" value="UniProtKB-SubCell"/>
</dbReference>
<dbReference type="GO" id="GO:0051028">
    <property type="term" value="P:mRNA transport"/>
    <property type="evidence" value="ECO:0007669"/>
    <property type="project" value="UniProtKB-KW"/>
</dbReference>
<keyword evidence="12" id="KW-0539">Nucleus</keyword>
<keyword evidence="6" id="KW-0509">mRNA transport</keyword>
<comment type="similarity">
    <text evidence="3">Belongs to the NDC1 family.</text>
</comment>
<evidence type="ECO:0000256" key="14">
    <source>
        <dbReference type="SAM" id="Phobius"/>
    </source>
</evidence>
<proteinExistence type="inferred from homology"/>
<feature type="compositionally biased region" description="Polar residues" evidence="13">
    <location>
        <begin position="21"/>
        <end position="39"/>
    </location>
</feature>
<evidence type="ECO:0000256" key="7">
    <source>
        <dbReference type="ARBA" id="ARBA00022927"/>
    </source>
</evidence>
<evidence type="ECO:0000256" key="13">
    <source>
        <dbReference type="SAM" id="MobiDB-lite"/>
    </source>
</evidence>
<evidence type="ECO:0000256" key="11">
    <source>
        <dbReference type="ARBA" id="ARBA00023136"/>
    </source>
</evidence>
<keyword evidence="16" id="KW-1185">Reference proteome</keyword>
<organism evidence="15 16">
    <name type="scientific">Chironomus riparius</name>
    <dbReference type="NCBI Taxonomy" id="315576"/>
    <lineage>
        <taxon>Eukaryota</taxon>
        <taxon>Metazoa</taxon>
        <taxon>Ecdysozoa</taxon>
        <taxon>Arthropoda</taxon>
        <taxon>Hexapoda</taxon>
        <taxon>Insecta</taxon>
        <taxon>Pterygota</taxon>
        <taxon>Neoptera</taxon>
        <taxon>Endopterygota</taxon>
        <taxon>Diptera</taxon>
        <taxon>Nematocera</taxon>
        <taxon>Chironomoidea</taxon>
        <taxon>Chironomidae</taxon>
        <taxon>Chironominae</taxon>
        <taxon>Chironomus</taxon>
    </lineage>
</organism>
<dbReference type="Proteomes" id="UP001153620">
    <property type="component" value="Chromosome 3"/>
</dbReference>
<keyword evidence="11 14" id="KW-0472">Membrane</keyword>
<evidence type="ECO:0000313" key="16">
    <source>
        <dbReference type="Proteomes" id="UP001153620"/>
    </source>
</evidence>
<dbReference type="GO" id="GO:0070762">
    <property type="term" value="C:nuclear pore transmembrane ring"/>
    <property type="evidence" value="ECO:0007669"/>
    <property type="project" value="TreeGrafter"/>
</dbReference>
<dbReference type="OrthoDB" id="67850at2759"/>
<dbReference type="EMBL" id="OU895879">
    <property type="protein sequence ID" value="CAG9806881.1"/>
    <property type="molecule type" value="Genomic_DNA"/>
</dbReference>
<sequence>MQSPNISQMNTTQIISSPLQSALPTSPQQNIPSPSTGSLYQRPDNETQCKNICLERFKYVLLFSAAIQYLILIIFAIPLDLRYLNPLKWFTELFSILCSPLSLFNVIYGISSLNIMLKDKIYYGTRISRFIKGFSNEALMLFLNIFIGLFTSRLFIRYLHDDYKTIMLEQEGKNVLNENHSYLLLTGIFMRCYFYFKCHDDENCLNLSFPIVHQSKLSQMRRETVSVIKSSFTKSLIPTCHFIAFYMFFGNSFGLFLSKIFMLGTSESHSIWNSMTLFLNIRLLIYSWILAALILCNIELIKKVINIFATQPKQFKIAGSDEIILTKALEIKKFQITRHLAAQDLSIVAESTKDKRRKEFYELSIPGGHPHNWKQLVQIVLAIVDEFNNDLKTNLEYVARNRNNNTVSSNDAMKKFYDHKRIIRESNQVHGIRSFMSSPVKEQEEKIEKRSVFLMKLKEKLLSNRVIGYLFGEAECDKLNFILSQNSQVVIWLIQAISAIVVRSIKEDTYGIVQHDIKFIIKSFLKLRSTLDKVGALNAIVKSRNYIALRSTLRRSIYRIVVEFSQFFDDMLLDPEDLKALHNFITFKEL</sequence>
<reference evidence="15" key="2">
    <citation type="submission" date="2022-10" db="EMBL/GenBank/DDBJ databases">
        <authorList>
            <consortium name="ENA_rothamsted_submissions"/>
            <consortium name="culmorum"/>
            <person name="King R."/>
        </authorList>
    </citation>
    <scope>NUCLEOTIDE SEQUENCE</scope>
</reference>
<evidence type="ECO:0000313" key="15">
    <source>
        <dbReference type="EMBL" id="CAG9806881.1"/>
    </source>
</evidence>
<feature type="region of interest" description="Disordered" evidence="13">
    <location>
        <begin position="21"/>
        <end position="42"/>
    </location>
</feature>
<gene>
    <name evidence="15" type="ORF">CHIRRI_LOCUS9735</name>
</gene>
<comment type="subcellular location">
    <subcellularLocation>
        <location evidence="1">Nucleus membrane</location>
        <topology evidence="1">Multi-pass membrane protein</topology>
    </subcellularLocation>
    <subcellularLocation>
        <location evidence="2">Nucleus</location>
        <location evidence="2">Nuclear pore complex</location>
    </subcellularLocation>
</comment>
<feature type="transmembrane region" description="Helical" evidence="14">
    <location>
        <begin position="277"/>
        <end position="298"/>
    </location>
</feature>
<keyword evidence="10" id="KW-0906">Nuclear pore complex</keyword>
<dbReference type="GO" id="GO:0030674">
    <property type="term" value="F:protein-macromolecule adaptor activity"/>
    <property type="evidence" value="ECO:0007669"/>
    <property type="project" value="TreeGrafter"/>
</dbReference>
<dbReference type="GO" id="GO:0015031">
    <property type="term" value="P:protein transport"/>
    <property type="evidence" value="ECO:0007669"/>
    <property type="project" value="UniProtKB-KW"/>
</dbReference>
<accession>A0A9N9S053</accession>
<dbReference type="PANTHER" id="PTHR13269">
    <property type="entry name" value="NUCLEOPORIN NDC1"/>
    <property type="match status" value="1"/>
</dbReference>
<dbReference type="Pfam" id="PF09531">
    <property type="entry name" value="Ndc1_Nup"/>
    <property type="match status" value="1"/>
</dbReference>
<feature type="transmembrane region" description="Helical" evidence="14">
    <location>
        <begin position="93"/>
        <end position="117"/>
    </location>
</feature>
<evidence type="ECO:0000256" key="2">
    <source>
        <dbReference type="ARBA" id="ARBA00004567"/>
    </source>
</evidence>
<keyword evidence="8 14" id="KW-1133">Transmembrane helix</keyword>
<keyword evidence="9" id="KW-0811">Translocation</keyword>
<feature type="transmembrane region" description="Helical" evidence="14">
    <location>
        <begin position="138"/>
        <end position="159"/>
    </location>
</feature>
<name>A0A9N9S053_9DIPT</name>
<keyword evidence="5 14" id="KW-0812">Transmembrane</keyword>
<dbReference type="GO" id="GO:0006999">
    <property type="term" value="P:nuclear pore organization"/>
    <property type="evidence" value="ECO:0007669"/>
    <property type="project" value="TreeGrafter"/>
</dbReference>
<evidence type="ECO:0000256" key="8">
    <source>
        <dbReference type="ARBA" id="ARBA00022989"/>
    </source>
</evidence>
<evidence type="ECO:0000256" key="4">
    <source>
        <dbReference type="ARBA" id="ARBA00022448"/>
    </source>
</evidence>
<evidence type="ECO:0000256" key="9">
    <source>
        <dbReference type="ARBA" id="ARBA00023010"/>
    </source>
</evidence>
<dbReference type="InterPro" id="IPR019049">
    <property type="entry name" value="Nucleoporin_prot_Ndc1/Nup"/>
</dbReference>
<evidence type="ECO:0000256" key="3">
    <source>
        <dbReference type="ARBA" id="ARBA00005760"/>
    </source>
</evidence>
<evidence type="ECO:0000256" key="10">
    <source>
        <dbReference type="ARBA" id="ARBA00023132"/>
    </source>
</evidence>
<reference evidence="15" key="1">
    <citation type="submission" date="2022-01" db="EMBL/GenBank/DDBJ databases">
        <authorList>
            <person name="King R."/>
        </authorList>
    </citation>
    <scope>NUCLEOTIDE SEQUENCE</scope>
</reference>